<dbReference type="Proteomes" id="UP001497444">
    <property type="component" value="Unassembled WGS sequence"/>
</dbReference>
<evidence type="ECO:0000313" key="1">
    <source>
        <dbReference type="EMBL" id="CAK9249691.1"/>
    </source>
</evidence>
<name>A0ABP0V6N8_9BRYO</name>
<keyword evidence="2" id="KW-1185">Reference proteome</keyword>
<accession>A0ABP0V6N8</accession>
<organism evidence="1 2">
    <name type="scientific">Sphagnum jensenii</name>
    <dbReference type="NCBI Taxonomy" id="128206"/>
    <lineage>
        <taxon>Eukaryota</taxon>
        <taxon>Viridiplantae</taxon>
        <taxon>Streptophyta</taxon>
        <taxon>Embryophyta</taxon>
        <taxon>Bryophyta</taxon>
        <taxon>Sphagnophytina</taxon>
        <taxon>Sphagnopsida</taxon>
        <taxon>Sphagnales</taxon>
        <taxon>Sphagnaceae</taxon>
        <taxon>Sphagnum</taxon>
    </lineage>
</organism>
<comment type="caution">
    <text evidence="1">The sequence shown here is derived from an EMBL/GenBank/DDBJ whole genome shotgun (WGS) entry which is preliminary data.</text>
</comment>
<gene>
    <name evidence="1" type="ORF">CSSPJE1EN1_LOCUS25069</name>
</gene>
<dbReference type="EMBL" id="CAXAQS010000024">
    <property type="protein sequence ID" value="CAK9249691.1"/>
    <property type="molecule type" value="Genomic_DNA"/>
</dbReference>
<evidence type="ECO:0000313" key="2">
    <source>
        <dbReference type="Proteomes" id="UP001497444"/>
    </source>
</evidence>
<protein>
    <submittedName>
        <fullName evidence="1">Uncharacterized protein</fullName>
    </submittedName>
</protein>
<reference evidence="1" key="1">
    <citation type="submission" date="2024-02" db="EMBL/GenBank/DDBJ databases">
        <authorList>
            <consortium name="ELIXIR-Norway"/>
            <consortium name="Elixir Norway"/>
        </authorList>
    </citation>
    <scope>NUCLEOTIDE SEQUENCE</scope>
</reference>
<sequence>MFTIQSIYRLDSDLVTVKVTMNAKAWLDYRNKGQLGSLYGVDISNQVYRLSGVKASCPIVDDHAKSKNGVKVLELTYADAEWVEIDNVIRVDFAKRCRAA</sequence>
<proteinExistence type="predicted"/>